<evidence type="ECO:0000313" key="1">
    <source>
        <dbReference type="EMBL" id="KAF2810309.1"/>
    </source>
</evidence>
<sequence>MELICTLRRRVDGLRSRGIVPIASAFCCFLYHLLKPRSLISLSLNLKQYINTPPLIAVGNPTHLLTPRDSLP</sequence>
<reference evidence="3" key="3">
    <citation type="submission" date="2025-04" db="UniProtKB">
        <authorList>
            <consortium name="RefSeq"/>
        </authorList>
    </citation>
    <scope>IDENTIFICATION</scope>
    <source>
        <strain evidence="3">CBS 304.34</strain>
    </source>
</reference>
<gene>
    <name evidence="1 3" type="ORF">BDZ99DRAFT_462894</name>
</gene>
<dbReference type="EMBL" id="MU003700">
    <property type="protein sequence ID" value="KAF2810309.1"/>
    <property type="molecule type" value="Genomic_DNA"/>
</dbReference>
<name>A0A6A6YP29_9PEZI</name>
<reference evidence="3" key="2">
    <citation type="submission" date="2020-04" db="EMBL/GenBank/DDBJ databases">
        <authorList>
            <consortium name="NCBI Genome Project"/>
        </authorList>
    </citation>
    <scope>NUCLEOTIDE SEQUENCE</scope>
    <source>
        <strain evidence="3">CBS 304.34</strain>
    </source>
</reference>
<keyword evidence="2" id="KW-1185">Reference proteome</keyword>
<protein>
    <submittedName>
        <fullName evidence="1 3">Uncharacterized protein</fullName>
    </submittedName>
</protein>
<organism evidence="1">
    <name type="scientific">Mytilinidion resinicola</name>
    <dbReference type="NCBI Taxonomy" id="574789"/>
    <lineage>
        <taxon>Eukaryota</taxon>
        <taxon>Fungi</taxon>
        <taxon>Dikarya</taxon>
        <taxon>Ascomycota</taxon>
        <taxon>Pezizomycotina</taxon>
        <taxon>Dothideomycetes</taxon>
        <taxon>Pleosporomycetidae</taxon>
        <taxon>Mytilinidiales</taxon>
        <taxon>Mytilinidiaceae</taxon>
        <taxon>Mytilinidion</taxon>
    </lineage>
</organism>
<dbReference type="Proteomes" id="UP000504636">
    <property type="component" value="Unplaced"/>
</dbReference>
<proteinExistence type="predicted"/>
<reference evidence="1 3" key="1">
    <citation type="journal article" date="2020" name="Stud. Mycol.">
        <title>101 Dothideomycetes genomes: a test case for predicting lifestyles and emergence of pathogens.</title>
        <authorList>
            <person name="Haridas S."/>
            <person name="Albert R."/>
            <person name="Binder M."/>
            <person name="Bloem J."/>
            <person name="Labutti K."/>
            <person name="Salamov A."/>
            <person name="Andreopoulos B."/>
            <person name="Baker S."/>
            <person name="Barry K."/>
            <person name="Bills G."/>
            <person name="Bluhm B."/>
            <person name="Cannon C."/>
            <person name="Castanera R."/>
            <person name="Culley D."/>
            <person name="Daum C."/>
            <person name="Ezra D."/>
            <person name="Gonzalez J."/>
            <person name="Henrissat B."/>
            <person name="Kuo A."/>
            <person name="Liang C."/>
            <person name="Lipzen A."/>
            <person name="Lutzoni F."/>
            <person name="Magnuson J."/>
            <person name="Mondo S."/>
            <person name="Nolan M."/>
            <person name="Ohm R."/>
            <person name="Pangilinan J."/>
            <person name="Park H.-J."/>
            <person name="Ramirez L."/>
            <person name="Alfaro M."/>
            <person name="Sun H."/>
            <person name="Tritt A."/>
            <person name="Yoshinaga Y."/>
            <person name="Zwiers L.-H."/>
            <person name="Turgeon B."/>
            <person name="Goodwin S."/>
            <person name="Spatafora J."/>
            <person name="Crous P."/>
            <person name="Grigoriev I."/>
        </authorList>
    </citation>
    <scope>NUCLEOTIDE SEQUENCE</scope>
    <source>
        <strain evidence="1 3">CBS 304.34</strain>
    </source>
</reference>
<evidence type="ECO:0000313" key="3">
    <source>
        <dbReference type="RefSeq" id="XP_033577273.1"/>
    </source>
</evidence>
<evidence type="ECO:0000313" key="2">
    <source>
        <dbReference type="Proteomes" id="UP000504636"/>
    </source>
</evidence>
<dbReference type="RefSeq" id="XP_033577273.1">
    <property type="nucleotide sequence ID" value="XM_033719951.1"/>
</dbReference>
<dbReference type="GeneID" id="54460844"/>
<dbReference type="AlphaFoldDB" id="A0A6A6YP29"/>
<accession>A0A6A6YP29</accession>